<protein>
    <submittedName>
        <fullName evidence="1">Ornithine cyclodeaminase</fullName>
        <ecNumber evidence="1">4.3.1.28</ecNumber>
    </submittedName>
</protein>
<reference evidence="1" key="1">
    <citation type="submission" date="2016-12" db="EMBL/GenBank/DDBJ databases">
        <title>Frequent emergence of pathogenic lineages of Klebsiella pneumoniae via mobilisation of yersiniabactin and colibactin.</title>
        <authorList>
            <person name="Lam M.M.C."/>
            <person name="Wick R.R."/>
            <person name="Wyres K.L."/>
            <person name="Gorrie C."/>
            <person name="Judd L."/>
            <person name="Jenney A."/>
            <person name="Holt K.E."/>
        </authorList>
    </citation>
    <scope>NUCLEOTIDE SEQUENCE</scope>
    <source>
        <strain evidence="1">INF167</strain>
        <plasmid evidence="1">INF167_p0001</plasmid>
    </source>
</reference>
<evidence type="ECO:0000313" key="1">
    <source>
        <dbReference type="EMBL" id="AVE25605.1"/>
    </source>
</evidence>
<dbReference type="Pfam" id="PF02423">
    <property type="entry name" value="OCD_Mu_crystall"/>
    <property type="match status" value="1"/>
</dbReference>
<dbReference type="PANTHER" id="PTHR13812">
    <property type="entry name" value="KETIMINE REDUCTASE MU-CRYSTALLIN"/>
    <property type="match status" value="1"/>
</dbReference>
<dbReference type="Gene3D" id="3.30.1780.10">
    <property type="entry name" value="ornithine cyclodeaminase, domain 1"/>
    <property type="match status" value="1"/>
</dbReference>
<dbReference type="InterPro" id="IPR003462">
    <property type="entry name" value="ODC_Mu_crystall"/>
</dbReference>
<proteinExistence type="predicted"/>
<dbReference type="EMBL" id="KY454639">
    <property type="protein sequence ID" value="AVE25605.1"/>
    <property type="molecule type" value="Genomic_DNA"/>
</dbReference>
<dbReference type="EC" id="4.3.1.28" evidence="1"/>
<keyword evidence="1" id="KW-0456">Lyase</keyword>
<dbReference type="RefSeq" id="WP_225322600.1">
    <property type="nucleotide sequence ID" value="NZ_BIKN01000014.1"/>
</dbReference>
<dbReference type="InterPro" id="IPR036291">
    <property type="entry name" value="NAD(P)-bd_dom_sf"/>
</dbReference>
<dbReference type="PANTHER" id="PTHR13812:SF19">
    <property type="entry name" value="KETIMINE REDUCTASE MU-CRYSTALLIN"/>
    <property type="match status" value="1"/>
</dbReference>
<keyword evidence="1" id="KW-0614">Plasmid</keyword>
<sequence length="338" mass="37584">MMTTFINISHMQQLVRKTGVQQFITELTGFIEDDYRSWPYFQKCPRVANHSALGVIELMPTASKSLYGFKYVNGHPSNADKNNLTVMAFGALAEIDTGYPLLLSELTLATALRTAATSVLAAKYLAPHHVRTMAVIGNGAQSEFQILAFHTLLGINHFRLYDIDPRASEKLKNNLTEYQAIHLHISDSVAEAVQGVDIITTITADKKNATIITPGMISDNVYINAVGGDCPGKTEIHPDVINRARVVVEYEPQSRIEGEIQNMPASFAVTELWKIINGNVNNSDFQHGLTVFDSVGFAIEDFSTLRYIRHLSEKYRIGEKIELVPQPADPRDLFSCIK</sequence>
<gene>
    <name evidence="1" type="ORF">INF167p1_00031</name>
</gene>
<dbReference type="GO" id="GO:0016829">
    <property type="term" value="F:lyase activity"/>
    <property type="evidence" value="ECO:0007669"/>
    <property type="project" value="UniProtKB-KW"/>
</dbReference>
<organism evidence="1">
    <name type="scientific">Klebsiella pneumoniae</name>
    <dbReference type="NCBI Taxonomy" id="573"/>
    <lineage>
        <taxon>Bacteria</taxon>
        <taxon>Pseudomonadati</taxon>
        <taxon>Pseudomonadota</taxon>
        <taxon>Gammaproteobacteria</taxon>
        <taxon>Enterobacterales</taxon>
        <taxon>Enterobacteriaceae</taxon>
        <taxon>Klebsiella/Raoultella group</taxon>
        <taxon>Klebsiella</taxon>
        <taxon>Klebsiella pneumoniae complex</taxon>
    </lineage>
</organism>
<dbReference type="AlphaFoldDB" id="A0A2L1KSY5"/>
<geneLocation type="plasmid" evidence="1">
    <name>INF167_p0001</name>
</geneLocation>
<dbReference type="SUPFAM" id="SSF51735">
    <property type="entry name" value="NAD(P)-binding Rossmann-fold domains"/>
    <property type="match status" value="1"/>
</dbReference>
<accession>A0A2L1KSY5</accession>
<dbReference type="PIRSF" id="PIRSF001439">
    <property type="entry name" value="CryM"/>
    <property type="match status" value="1"/>
</dbReference>
<dbReference type="Gene3D" id="3.40.50.720">
    <property type="entry name" value="NAD(P)-binding Rossmann-like Domain"/>
    <property type="match status" value="1"/>
</dbReference>
<dbReference type="InterPro" id="IPR023401">
    <property type="entry name" value="ODC_N"/>
</dbReference>
<name>A0A2L1KSY5_KLEPN</name>
<dbReference type="NCBIfam" id="NF005762">
    <property type="entry name" value="PRK07589.1"/>
    <property type="match status" value="1"/>
</dbReference>